<dbReference type="EMBL" id="BJXC01000001">
    <property type="protein sequence ID" value="GEM50353.1"/>
    <property type="molecule type" value="Genomic_DNA"/>
</dbReference>
<sequence length="257" mass="26936">MKKFYSLVAVATLSAFSVAQAQEVILNQTFDAYTGAGGNDGQWGGALSQPAISDGVDEATGFEYIKAYQASGAVKIGTGSAQGSAITPKLAGLNGNATLTFRAGAWSTNNEKTTLLLEISGGGTLSVSEVELTKGAFKEFSVNIIGGTSETRITFKGFQPASSRFFLDDVKVTTGNLGTIDYTDAAKAISNTLWTNTASFNVKDKTAVEVYNMNGQLVKSFEVKGNQSVDVSSLVKGAYVVKTTVNGKTSTQKVVKK</sequence>
<dbReference type="InterPro" id="IPR026444">
    <property type="entry name" value="Secre_tail"/>
</dbReference>
<dbReference type="Pfam" id="PF18962">
    <property type="entry name" value="Por_Secre_tail"/>
    <property type="match status" value="1"/>
</dbReference>
<evidence type="ECO:0000259" key="3">
    <source>
        <dbReference type="Pfam" id="PF18962"/>
    </source>
</evidence>
<dbReference type="OrthoDB" id="1465721at2"/>
<protein>
    <recommendedName>
        <fullName evidence="3">Secretion system C-terminal sorting domain-containing protein</fullName>
    </recommendedName>
</protein>
<gene>
    <name evidence="4" type="ORF">EB1_01430</name>
</gene>
<evidence type="ECO:0000256" key="1">
    <source>
        <dbReference type="ARBA" id="ARBA00022729"/>
    </source>
</evidence>
<organism evidence="4 5">
    <name type="scientific">Empedobacter brevis NBRC 14943 = ATCC 43319</name>
    <dbReference type="NCBI Taxonomy" id="1218108"/>
    <lineage>
        <taxon>Bacteria</taxon>
        <taxon>Pseudomonadati</taxon>
        <taxon>Bacteroidota</taxon>
        <taxon>Flavobacteriia</taxon>
        <taxon>Flavobacteriales</taxon>
        <taxon>Weeksellaceae</taxon>
        <taxon>Empedobacter</taxon>
    </lineage>
</organism>
<dbReference type="RefSeq" id="WP_019973642.1">
    <property type="nucleotide sequence ID" value="NZ_BJXC01000001.1"/>
</dbReference>
<reference evidence="4 5" key="1">
    <citation type="submission" date="2019-07" db="EMBL/GenBank/DDBJ databases">
        <title>Whole genome shotgun sequence of Empedobacter brevis NBRC 14943.</title>
        <authorList>
            <person name="Hosoyama A."/>
            <person name="Uohara A."/>
            <person name="Ohji S."/>
            <person name="Ichikawa N."/>
        </authorList>
    </citation>
    <scope>NUCLEOTIDE SEQUENCE [LARGE SCALE GENOMIC DNA]</scope>
    <source>
        <strain evidence="4 5">NBRC 14943</strain>
    </source>
</reference>
<dbReference type="STRING" id="1218108.GCA_000382425_00142"/>
<dbReference type="NCBIfam" id="TIGR04183">
    <property type="entry name" value="Por_Secre_tail"/>
    <property type="match status" value="1"/>
</dbReference>
<keyword evidence="5" id="KW-1185">Reference proteome</keyword>
<feature type="signal peptide" evidence="2">
    <location>
        <begin position="1"/>
        <end position="21"/>
    </location>
</feature>
<accession>A0A511NC38</accession>
<keyword evidence="1 2" id="KW-0732">Signal</keyword>
<dbReference type="Proteomes" id="UP000321245">
    <property type="component" value="Unassembled WGS sequence"/>
</dbReference>
<comment type="caution">
    <text evidence="4">The sequence shown here is derived from an EMBL/GenBank/DDBJ whole genome shotgun (WGS) entry which is preliminary data.</text>
</comment>
<dbReference type="GeneID" id="84648445"/>
<evidence type="ECO:0000256" key="2">
    <source>
        <dbReference type="SAM" id="SignalP"/>
    </source>
</evidence>
<evidence type="ECO:0000313" key="4">
    <source>
        <dbReference type="EMBL" id="GEM50353.1"/>
    </source>
</evidence>
<dbReference type="AlphaFoldDB" id="A0A511NC38"/>
<feature type="domain" description="Secretion system C-terminal sorting" evidence="3">
    <location>
        <begin position="201"/>
        <end position="255"/>
    </location>
</feature>
<evidence type="ECO:0000313" key="5">
    <source>
        <dbReference type="Proteomes" id="UP000321245"/>
    </source>
</evidence>
<name>A0A511NC38_9FLAO</name>
<proteinExistence type="predicted"/>
<feature type="chain" id="PRO_5021960492" description="Secretion system C-terminal sorting domain-containing protein" evidence="2">
    <location>
        <begin position="22"/>
        <end position="257"/>
    </location>
</feature>